<evidence type="ECO:0000256" key="6">
    <source>
        <dbReference type="ARBA" id="ARBA00022723"/>
    </source>
</evidence>
<dbReference type="Proteomes" id="UP000324896">
    <property type="component" value="Unassembled WGS sequence"/>
</dbReference>
<dbReference type="PANTHER" id="PTHR39453">
    <property type="entry name" value="PHOSPHATE PROPANOYLTRANSFERASE"/>
    <property type="match status" value="1"/>
</dbReference>
<dbReference type="GO" id="GO:0046872">
    <property type="term" value="F:metal ion binding"/>
    <property type="evidence" value="ECO:0007669"/>
    <property type="project" value="UniProtKB-KW"/>
</dbReference>
<dbReference type="UniPathway" id="UPA00621"/>
<keyword evidence="7" id="KW-0862">Zinc</keyword>
<evidence type="ECO:0000313" key="16">
    <source>
        <dbReference type="Proteomes" id="UP000324896"/>
    </source>
</evidence>
<evidence type="ECO:0000256" key="3">
    <source>
        <dbReference type="ARBA" id="ARBA00012206"/>
    </source>
</evidence>
<comment type="function">
    <text evidence="10">Involved in 1,2-propanediol (1,2-PD) degradation by catalyzing the conversion of propanoyl-CoA to propanoyl-phosphate.</text>
</comment>
<dbReference type="RefSeq" id="WP_089722937.1">
    <property type="nucleotide sequence ID" value="NZ_FMYT01000005.1"/>
</dbReference>
<dbReference type="EMBL" id="QICM01000016">
    <property type="protein sequence ID" value="PXV64773.1"/>
    <property type="molecule type" value="Genomic_DNA"/>
</dbReference>
<sequence>MIDSELKEKIEQIIKESLTKKREPANNEKIIPLEASGRHVHLSQTDVDKLFGKGYKLTPKRELSQPGQFLAEEKVKLIGKKGIIEKAAVLGPARSHSQVELSKTDSIKLGINAPLRFSGNIDNSASVFIASSDNVIKLKEGVIIAKRHIHMRPKDADVLGVEDGEIVSVEALTERPVIFKDVLIRVNKDYSLSMHIDYDEANACLFSKGDKAKIIKQK</sequence>
<dbReference type="NCBIfam" id="NF011652">
    <property type="entry name" value="PRK15070.1"/>
    <property type="match status" value="1"/>
</dbReference>
<keyword evidence="5 10" id="KW-0808">Transferase</keyword>
<evidence type="ECO:0000313" key="14">
    <source>
        <dbReference type="Proteomes" id="UP000247389"/>
    </source>
</evidence>
<reference evidence="12 16" key="1">
    <citation type="submission" date="2016-10" db="EMBL/GenBank/DDBJ databases">
        <authorList>
            <person name="Varghese N."/>
            <person name="Submissions S."/>
        </authorList>
    </citation>
    <scope>NUCLEOTIDE SEQUENCE [LARGE SCALE GENOMIC DNA]</scope>
    <source>
        <strain evidence="12 16">WG10</strain>
    </source>
</reference>
<keyword evidence="8 10" id="KW-0012">Acyltransferase</keyword>
<dbReference type="InterPro" id="IPR008300">
    <property type="entry name" value="PTAC"/>
</dbReference>
<comment type="pathway">
    <text evidence="10">Polyol metabolism; 1,2-propanediol degradation.</text>
</comment>
<dbReference type="GO" id="GO:0016747">
    <property type="term" value="F:acyltransferase activity, transferring groups other than amino-acyl groups"/>
    <property type="evidence" value="ECO:0007669"/>
    <property type="project" value="InterPro"/>
</dbReference>
<dbReference type="AlphaFoldDB" id="A0A1G6L622"/>
<dbReference type="PIRSF" id="PIRSF010130">
    <property type="entry name" value="PduL"/>
    <property type="match status" value="1"/>
</dbReference>
<evidence type="ECO:0000256" key="7">
    <source>
        <dbReference type="ARBA" id="ARBA00022833"/>
    </source>
</evidence>
<dbReference type="Proteomes" id="UP000247389">
    <property type="component" value="Unassembled WGS sequence"/>
</dbReference>
<dbReference type="EMBL" id="FMYT01000005">
    <property type="protein sequence ID" value="SDC38591.1"/>
    <property type="molecule type" value="Genomic_DNA"/>
</dbReference>
<evidence type="ECO:0000256" key="2">
    <source>
        <dbReference type="ARBA" id="ARBA00007342"/>
    </source>
</evidence>
<reference evidence="11 14" key="2">
    <citation type="submission" date="2018-04" db="EMBL/GenBank/DDBJ databases">
        <title>Subsurface microbial communities from deep shales in Ohio and West Virginia, USA.</title>
        <authorList>
            <person name="Wrighton K."/>
        </authorList>
    </citation>
    <scope>NUCLEOTIDE SEQUENCE [LARGE SCALE GENOMIC DNA]</scope>
    <source>
        <strain evidence="11 14">MSL28</strain>
    </source>
</reference>
<evidence type="ECO:0000256" key="9">
    <source>
        <dbReference type="ARBA" id="ARBA00047589"/>
    </source>
</evidence>
<dbReference type="EC" id="2.3.1.222" evidence="3 10"/>
<evidence type="ECO:0000256" key="8">
    <source>
        <dbReference type="ARBA" id="ARBA00023315"/>
    </source>
</evidence>
<comment type="cofactor">
    <cofactor evidence="1">
        <name>Zn(2+)</name>
        <dbReference type="ChEBI" id="CHEBI:29105"/>
    </cofactor>
</comment>
<dbReference type="PANTHER" id="PTHR39453:SF1">
    <property type="entry name" value="PHOSPHATE PROPANOYLTRANSFERASE"/>
    <property type="match status" value="1"/>
</dbReference>
<dbReference type="Proteomes" id="UP000295758">
    <property type="component" value="Unassembled WGS sequence"/>
</dbReference>
<evidence type="ECO:0000256" key="1">
    <source>
        <dbReference type="ARBA" id="ARBA00001947"/>
    </source>
</evidence>
<proteinExistence type="inferred from homology"/>
<gene>
    <name evidence="13" type="ORF">BY453_10167</name>
    <name evidence="11" type="ORF">C8C78_1169</name>
    <name evidence="12" type="ORF">SAMN04488597_105124</name>
</gene>
<accession>A0A1G6L622</accession>
<dbReference type="EMBL" id="SOAA01000001">
    <property type="protein sequence ID" value="TDS35349.1"/>
    <property type="molecule type" value="Genomic_DNA"/>
</dbReference>
<dbReference type="Pfam" id="PF06130">
    <property type="entry name" value="PTAC"/>
    <property type="match status" value="1"/>
</dbReference>
<protein>
    <recommendedName>
        <fullName evidence="4 10">Phosphate propanoyltransferase</fullName>
        <ecNumber evidence="3 10">2.3.1.222</ecNumber>
    </recommendedName>
</protein>
<evidence type="ECO:0000313" key="12">
    <source>
        <dbReference type="EMBL" id="SDC38591.1"/>
    </source>
</evidence>
<reference evidence="13 15" key="3">
    <citation type="submission" date="2019-03" db="EMBL/GenBank/DDBJ databases">
        <title>Deep subsurface shale carbon reservoir microbial communities from Ohio and West Virginia, USA.</title>
        <authorList>
            <person name="Wrighton K."/>
        </authorList>
    </citation>
    <scope>NUCLEOTIDE SEQUENCE [LARGE SCALE GENOMIC DNA]</scope>
    <source>
        <strain evidence="13 15">UTICA-S4D12</strain>
    </source>
</reference>
<comment type="similarity">
    <text evidence="2 10">Belongs to the PduL family.</text>
</comment>
<comment type="catalytic activity">
    <reaction evidence="9 10">
        <text>propanoyl-CoA + phosphate = propanoyl phosphate + CoA</text>
        <dbReference type="Rhea" id="RHEA:28046"/>
        <dbReference type="ChEBI" id="CHEBI:43474"/>
        <dbReference type="ChEBI" id="CHEBI:57287"/>
        <dbReference type="ChEBI" id="CHEBI:57392"/>
        <dbReference type="ChEBI" id="CHEBI:58933"/>
        <dbReference type="EC" id="2.3.1.222"/>
    </reaction>
</comment>
<evidence type="ECO:0000256" key="10">
    <source>
        <dbReference type="PIRNR" id="PIRNR010130"/>
    </source>
</evidence>
<keyword evidence="6" id="KW-0479">Metal-binding</keyword>
<evidence type="ECO:0000256" key="5">
    <source>
        <dbReference type="ARBA" id="ARBA00022679"/>
    </source>
</evidence>
<organism evidence="12 16">
    <name type="scientific">Halanaerobium congolense</name>
    <dbReference type="NCBI Taxonomy" id="54121"/>
    <lineage>
        <taxon>Bacteria</taxon>
        <taxon>Bacillati</taxon>
        <taxon>Bacillota</taxon>
        <taxon>Clostridia</taxon>
        <taxon>Halanaerobiales</taxon>
        <taxon>Halanaerobiaceae</taxon>
        <taxon>Halanaerobium</taxon>
    </lineage>
</organism>
<dbReference type="GO" id="GO:0051144">
    <property type="term" value="P:1,2-propanediol catabolic process"/>
    <property type="evidence" value="ECO:0007669"/>
    <property type="project" value="UniProtKB-UniPathway"/>
</dbReference>
<evidence type="ECO:0000313" key="11">
    <source>
        <dbReference type="EMBL" id="PXV64773.1"/>
    </source>
</evidence>
<evidence type="ECO:0000313" key="15">
    <source>
        <dbReference type="Proteomes" id="UP000295758"/>
    </source>
</evidence>
<evidence type="ECO:0000313" key="13">
    <source>
        <dbReference type="EMBL" id="TDS35349.1"/>
    </source>
</evidence>
<name>A0A1G6L622_9FIRM</name>
<evidence type="ECO:0000256" key="4">
    <source>
        <dbReference type="ARBA" id="ARBA00020837"/>
    </source>
</evidence>